<dbReference type="InterPro" id="IPR047650">
    <property type="entry name" value="Transpos_IS110"/>
</dbReference>
<dbReference type="Proteomes" id="UP000219374">
    <property type="component" value="Unassembled WGS sequence"/>
</dbReference>
<evidence type="ECO:0000313" key="4">
    <source>
        <dbReference type="Proteomes" id="UP000219374"/>
    </source>
</evidence>
<reference evidence="3 4" key="1">
    <citation type="submission" date="2017-09" db="EMBL/GenBank/DDBJ databases">
        <authorList>
            <person name="Ehlers B."/>
            <person name="Leendertz F.H."/>
        </authorList>
    </citation>
    <scope>NUCLEOTIDE SEQUENCE [LARGE SCALE GENOMIC DNA]</scope>
    <source>
        <strain evidence="3 4">CGMCC 1.10978</strain>
    </source>
</reference>
<dbReference type="EMBL" id="OCND01000018">
    <property type="protein sequence ID" value="SOD57851.1"/>
    <property type="molecule type" value="Genomic_DNA"/>
</dbReference>
<feature type="domain" description="Transposase IS116/IS110/IS902 C-terminal" evidence="2">
    <location>
        <begin position="211"/>
        <end position="290"/>
    </location>
</feature>
<sequence length="360" mass="39851">MRTITIGVDLAKQVFSVCSVDAAGRVADRRDLRRGAFVQWLPSVAAGTIVAMEACSGAHHWARRCQDHGLEPRLMAAQFVAPFRKSRTAKNDRNDAEAIATAARQGNMRFIPVKTVEQQVRLSWHRVREGYKAEALATSNRLRGLLAEFGVVMAQSDSALRRTLADLDALGLPSLLVELLCDVDAHWQQLQARIADIDRRIQAHARVDEACTRLRAIIGVGPVTADAVVATIGSAHAFANGRQFAAWLGLVPMQHSSGGRTRLGCISCRGDGYLRTLLIQGARSSLQRAKAVAWEKATPEQRWIQDLERRLPFGKVLVAIANKHARQLWAMLAHGEHYDADAWMKHPMVQRPARQRCVSE</sequence>
<organism evidence="3 4">
    <name type="scientific">Pseudoxanthomonas wuyuanensis</name>
    <dbReference type="NCBI Taxonomy" id="1073196"/>
    <lineage>
        <taxon>Bacteria</taxon>
        <taxon>Pseudomonadati</taxon>
        <taxon>Pseudomonadota</taxon>
        <taxon>Gammaproteobacteria</taxon>
        <taxon>Lysobacterales</taxon>
        <taxon>Lysobacteraceae</taxon>
        <taxon>Pseudoxanthomonas</taxon>
    </lineage>
</organism>
<protein>
    <submittedName>
        <fullName evidence="3">Transposase</fullName>
    </submittedName>
</protein>
<dbReference type="RefSeq" id="WP_097123737.1">
    <property type="nucleotide sequence ID" value="NZ_OCND01000018.1"/>
</dbReference>
<accession>A0A286DGT7</accession>
<dbReference type="PANTHER" id="PTHR33055:SF3">
    <property type="entry name" value="PUTATIVE TRANSPOSASE FOR IS117-RELATED"/>
    <property type="match status" value="1"/>
</dbReference>
<dbReference type="GO" id="GO:0003677">
    <property type="term" value="F:DNA binding"/>
    <property type="evidence" value="ECO:0007669"/>
    <property type="project" value="InterPro"/>
</dbReference>
<keyword evidence="4" id="KW-1185">Reference proteome</keyword>
<dbReference type="OrthoDB" id="5289737at2"/>
<dbReference type="Pfam" id="PF01548">
    <property type="entry name" value="DEDD_Tnp_IS110"/>
    <property type="match status" value="1"/>
</dbReference>
<dbReference type="InterPro" id="IPR003346">
    <property type="entry name" value="Transposase_20"/>
</dbReference>
<dbReference type="GO" id="GO:0004803">
    <property type="term" value="F:transposase activity"/>
    <property type="evidence" value="ECO:0007669"/>
    <property type="project" value="InterPro"/>
</dbReference>
<proteinExistence type="predicted"/>
<dbReference type="Pfam" id="PF02371">
    <property type="entry name" value="Transposase_20"/>
    <property type="match status" value="1"/>
</dbReference>
<evidence type="ECO:0000259" key="2">
    <source>
        <dbReference type="Pfam" id="PF02371"/>
    </source>
</evidence>
<feature type="domain" description="Transposase IS110-like N-terminal" evidence="1">
    <location>
        <begin position="6"/>
        <end position="148"/>
    </location>
</feature>
<dbReference type="AlphaFoldDB" id="A0A286DGT7"/>
<dbReference type="NCBIfam" id="NF033542">
    <property type="entry name" value="transpos_IS110"/>
    <property type="match status" value="1"/>
</dbReference>
<evidence type="ECO:0000259" key="1">
    <source>
        <dbReference type="Pfam" id="PF01548"/>
    </source>
</evidence>
<dbReference type="PANTHER" id="PTHR33055">
    <property type="entry name" value="TRANSPOSASE FOR INSERTION SEQUENCE ELEMENT IS1111A"/>
    <property type="match status" value="1"/>
</dbReference>
<gene>
    <name evidence="3" type="ORF">SAMN06296416_11812</name>
</gene>
<evidence type="ECO:0000313" key="3">
    <source>
        <dbReference type="EMBL" id="SOD57851.1"/>
    </source>
</evidence>
<name>A0A286DGT7_9GAMM</name>
<dbReference type="GO" id="GO:0006313">
    <property type="term" value="P:DNA transposition"/>
    <property type="evidence" value="ECO:0007669"/>
    <property type="project" value="InterPro"/>
</dbReference>
<dbReference type="InterPro" id="IPR002525">
    <property type="entry name" value="Transp_IS110-like_N"/>
</dbReference>